<evidence type="ECO:0000313" key="5">
    <source>
        <dbReference type="Proteomes" id="UP001060104"/>
    </source>
</evidence>
<dbReference type="Pfam" id="PF13306">
    <property type="entry name" value="LRR_5"/>
    <property type="match status" value="2"/>
</dbReference>
<dbReference type="PANTHER" id="PTHR45661">
    <property type="entry name" value="SURFACE ANTIGEN"/>
    <property type="match status" value="1"/>
</dbReference>
<dbReference type="EMBL" id="CP103141">
    <property type="protein sequence ID" value="UVQ74465.1"/>
    <property type="molecule type" value="Genomic_DNA"/>
</dbReference>
<dbReference type="PROSITE" id="PS51257">
    <property type="entry name" value="PROKAR_LIPOPROTEIN"/>
    <property type="match status" value="1"/>
</dbReference>
<dbReference type="Pfam" id="PF07523">
    <property type="entry name" value="Big_3"/>
    <property type="match status" value="1"/>
</dbReference>
<dbReference type="Proteomes" id="UP000095606">
    <property type="component" value="Unassembled WGS sequence"/>
</dbReference>
<keyword evidence="5" id="KW-1185">Reference proteome</keyword>
<dbReference type="InterPro" id="IPR032675">
    <property type="entry name" value="LRR_dom_sf"/>
</dbReference>
<dbReference type="InterPro" id="IPR026906">
    <property type="entry name" value="LRR_5"/>
</dbReference>
<dbReference type="PANTHER" id="PTHR45661:SF3">
    <property type="entry name" value="IG-LIKE DOMAIN-CONTAINING PROTEIN"/>
    <property type="match status" value="1"/>
</dbReference>
<evidence type="ECO:0000313" key="2">
    <source>
        <dbReference type="EMBL" id="CUP51106.1"/>
    </source>
</evidence>
<dbReference type="Gene3D" id="2.60.40.3630">
    <property type="match status" value="1"/>
</dbReference>
<dbReference type="InterPro" id="IPR022038">
    <property type="entry name" value="Ig-like_bact"/>
</dbReference>
<dbReference type="GeneID" id="69591836"/>
<accession>A0A174NU49</accession>
<reference evidence="2 4" key="1">
    <citation type="submission" date="2015-09" db="EMBL/GenBank/DDBJ databases">
        <authorList>
            <consortium name="Pathogen Informatics"/>
        </authorList>
    </citation>
    <scope>NUCLEOTIDE SEQUENCE [LARGE SCALE GENOMIC DNA]</scope>
    <source>
        <strain evidence="2 4">2789STDY5834846</strain>
    </source>
</reference>
<dbReference type="Proteomes" id="UP001060104">
    <property type="component" value="Chromosome"/>
</dbReference>
<dbReference type="Gene3D" id="3.80.10.10">
    <property type="entry name" value="Ribonuclease Inhibitor"/>
    <property type="match status" value="1"/>
</dbReference>
<dbReference type="InterPro" id="IPR053139">
    <property type="entry name" value="Surface_bspA-like"/>
</dbReference>
<sequence>MKQTGLHIIIILWLQMVAGFTLISCSTENDEYKKDSPPTEKPSEPTGALLENFSIDQLPAKTIYALGESIDLTGLKVTGEYDDGKQRPVSVAPEQISGFSSSIPVDKQEVTITIEGKQRSFTIQVSPVRVENGVLTEVLKGYDEITLPNSVKSIPKNAFNGSKINKVILNEGLKSIGNMAFFNSTIQEVIFPSTLEQLEEDIFYYCYNLKKVDLSQTKITKLPASTFVYAGIEEVLLPDMLTEIGAQAFLNTSRLKLIEVPERVKTIGLEAFRESGIVTVKLPNGIVNIASRAFYYCPELTEVTTYGPTSNDDPYATIQAYCFEGCPKLTHFEIPQSIRILGQGLLGGNRKVTQLTIPEHVTQINFSAFNNTGIKEVKVEGGTPPQVFEKVWYGFPDDITVIRVPAESIEKYKTAPGWQEYTNKMQAS</sequence>
<name>A0A174NU49_9BACE</name>
<evidence type="ECO:0000313" key="4">
    <source>
        <dbReference type="Proteomes" id="UP000095606"/>
    </source>
</evidence>
<gene>
    <name evidence="2" type="ORF">ERS852461_02754</name>
    <name evidence="3" type="ORF">NXY30_26595</name>
</gene>
<dbReference type="EMBL" id="CZAE01000012">
    <property type="protein sequence ID" value="CUP51106.1"/>
    <property type="molecule type" value="Genomic_DNA"/>
</dbReference>
<feature type="domain" description="Ig-like" evidence="1">
    <location>
        <begin position="59"/>
        <end position="125"/>
    </location>
</feature>
<organism evidence="2 4">
    <name type="scientific">Bacteroides faecis</name>
    <dbReference type="NCBI Taxonomy" id="674529"/>
    <lineage>
        <taxon>Bacteria</taxon>
        <taxon>Pseudomonadati</taxon>
        <taxon>Bacteroidota</taxon>
        <taxon>Bacteroidia</taxon>
        <taxon>Bacteroidales</taxon>
        <taxon>Bacteroidaceae</taxon>
        <taxon>Bacteroides</taxon>
    </lineage>
</organism>
<evidence type="ECO:0000313" key="3">
    <source>
        <dbReference type="EMBL" id="UVQ74465.1"/>
    </source>
</evidence>
<proteinExistence type="predicted"/>
<dbReference type="RefSeq" id="WP_055269857.1">
    <property type="nucleotide sequence ID" value="NZ_CAXKYA010000016.1"/>
</dbReference>
<reference evidence="3" key="2">
    <citation type="submission" date="2022-08" db="EMBL/GenBank/DDBJ databases">
        <title>Genome Sequencing of Bacteroides fragilis Group Isolates with Nanopore Technology.</title>
        <authorList>
            <person name="Tisza M.J."/>
            <person name="Smith D."/>
            <person name="Dekker J.P."/>
        </authorList>
    </citation>
    <scope>NUCLEOTIDE SEQUENCE</scope>
    <source>
        <strain evidence="3">BFG-527</strain>
    </source>
</reference>
<protein>
    <submittedName>
        <fullName evidence="2">Cell surface antigen</fullName>
    </submittedName>
    <submittedName>
        <fullName evidence="3">Leucine-rich repeat protein</fullName>
    </submittedName>
</protein>
<dbReference type="SUPFAM" id="SSF52058">
    <property type="entry name" value="L domain-like"/>
    <property type="match status" value="1"/>
</dbReference>
<evidence type="ECO:0000259" key="1">
    <source>
        <dbReference type="Pfam" id="PF07523"/>
    </source>
</evidence>
<dbReference type="AlphaFoldDB" id="A0A174NU49"/>